<dbReference type="Proteomes" id="UP000033958">
    <property type="component" value="Unassembled WGS sequence"/>
</dbReference>
<name>A0A0G1N1A8_UNCK3</name>
<dbReference type="EMBL" id="LCJZ01000014">
    <property type="protein sequence ID" value="KKT86847.1"/>
    <property type="molecule type" value="Genomic_DNA"/>
</dbReference>
<feature type="signal peptide" evidence="1">
    <location>
        <begin position="1"/>
        <end position="20"/>
    </location>
</feature>
<sequence>MNFKKIIFLTLLLVVLGAASCGDKTASVVTLGDMLVTTAINNDNTPVGNLPVILDTSPKIYTAIELINAKRGDSVQVVWRYLAQDKIIATETFTGRRAQDRPYDFVGGPGPATSWLASSIALTDLNWPNGDYEVSAELNRKAVKKIGFTVATENELDTANKKAMIKSIWLGKGINSNHQIVSPTTIFAKTDTNIYAVVLTNKAPARTPLEAKWTLLETGEVINEFATSATGSEYISFVLNLAQSGKTVWVKGNYTFSLFVDNTLVATKNFQVN</sequence>
<proteinExistence type="predicted"/>
<dbReference type="AlphaFoldDB" id="A0A0G1N1A8"/>
<keyword evidence="1" id="KW-0732">Signal</keyword>
<protein>
    <submittedName>
        <fullName evidence="2">Uncharacterized protein</fullName>
    </submittedName>
</protein>
<gene>
    <name evidence="2" type="ORF">VE97_C0014G0003</name>
</gene>
<organism evidence="2 3">
    <name type="scientific">candidate division Kazan bacterium GW2011_GWB1_45_10</name>
    <dbReference type="NCBI Taxonomy" id="1620411"/>
    <lineage>
        <taxon>Bacteria</taxon>
        <taxon>Bacteria division Kazan-3B-28</taxon>
    </lineage>
</organism>
<evidence type="ECO:0000313" key="2">
    <source>
        <dbReference type="EMBL" id="KKT86847.1"/>
    </source>
</evidence>
<accession>A0A0G1N1A8</accession>
<evidence type="ECO:0000313" key="3">
    <source>
        <dbReference type="Proteomes" id="UP000033958"/>
    </source>
</evidence>
<evidence type="ECO:0000256" key="1">
    <source>
        <dbReference type="SAM" id="SignalP"/>
    </source>
</evidence>
<feature type="chain" id="PRO_5002538627" evidence="1">
    <location>
        <begin position="21"/>
        <end position="273"/>
    </location>
</feature>
<comment type="caution">
    <text evidence="2">The sequence shown here is derived from an EMBL/GenBank/DDBJ whole genome shotgun (WGS) entry which is preliminary data.</text>
</comment>
<dbReference type="PROSITE" id="PS51257">
    <property type="entry name" value="PROKAR_LIPOPROTEIN"/>
    <property type="match status" value="1"/>
</dbReference>
<reference evidence="2 3" key="1">
    <citation type="journal article" date="2015" name="Nature">
        <title>rRNA introns, odd ribosomes, and small enigmatic genomes across a large radiation of phyla.</title>
        <authorList>
            <person name="Brown C.T."/>
            <person name="Hug L.A."/>
            <person name="Thomas B.C."/>
            <person name="Sharon I."/>
            <person name="Castelle C.J."/>
            <person name="Singh A."/>
            <person name="Wilkins M.J."/>
            <person name="Williams K.H."/>
            <person name="Banfield J.F."/>
        </authorList>
    </citation>
    <scope>NUCLEOTIDE SEQUENCE [LARGE SCALE GENOMIC DNA]</scope>
</reference>